<accession>N6VRT1</accession>
<dbReference type="EC" id="4.3.2.1" evidence="1 2"/>
<dbReference type="PRINTS" id="PR00145">
    <property type="entry name" value="ARGSUCLYASE"/>
</dbReference>
<keyword evidence="7" id="KW-1185">Reference proteome</keyword>
<name>N6VRT1_9EURY</name>
<keyword evidence="1" id="KW-0963">Cytoplasm</keyword>
<dbReference type="Pfam" id="PF00206">
    <property type="entry name" value="Lyase_1"/>
    <property type="match status" value="1"/>
</dbReference>
<feature type="domain" description="Fumarate lyase N-terminal" evidence="4">
    <location>
        <begin position="17"/>
        <end position="299"/>
    </location>
</feature>
<dbReference type="STRING" id="1069083.GCA_000371805_01405"/>
<dbReference type="UniPathway" id="UPA00068">
    <property type="reaction ID" value="UER00114"/>
</dbReference>
<dbReference type="GO" id="GO:0004056">
    <property type="term" value="F:argininosuccinate lyase activity"/>
    <property type="evidence" value="ECO:0007669"/>
    <property type="project" value="UniProtKB-UniRule"/>
</dbReference>
<dbReference type="InterPro" id="IPR022761">
    <property type="entry name" value="Fumarate_lyase_N"/>
</dbReference>
<dbReference type="PANTHER" id="PTHR43814:SF1">
    <property type="entry name" value="ARGININOSUCCINATE LYASE"/>
    <property type="match status" value="1"/>
</dbReference>
<feature type="domain" description="Argininosuccinate lyase C-terminal" evidence="5">
    <location>
        <begin position="362"/>
        <end position="432"/>
    </location>
</feature>
<dbReference type="FunFam" id="1.10.40.30:FF:000001">
    <property type="entry name" value="Argininosuccinate lyase"/>
    <property type="match status" value="1"/>
</dbReference>
<dbReference type="RefSeq" id="WP_004592557.1">
    <property type="nucleotide sequence ID" value="NZ_APMM01000041.1"/>
</dbReference>
<dbReference type="HAMAP" id="MF_00006">
    <property type="entry name" value="Arg_succ_lyase"/>
    <property type="match status" value="1"/>
</dbReference>
<gene>
    <name evidence="1" type="primary">argH</name>
    <name evidence="6" type="ORF">J422_05484</name>
</gene>
<dbReference type="InterPro" id="IPR008948">
    <property type="entry name" value="L-Aspartase-like"/>
</dbReference>
<dbReference type="NCBIfam" id="TIGR00838">
    <property type="entry name" value="argH"/>
    <property type="match status" value="1"/>
</dbReference>
<dbReference type="Gene3D" id="1.10.40.30">
    <property type="entry name" value="Fumarase/aspartase (C-terminal domain)"/>
    <property type="match status" value="1"/>
</dbReference>
<evidence type="ECO:0000256" key="2">
    <source>
        <dbReference type="NCBIfam" id="TIGR00838"/>
    </source>
</evidence>
<dbReference type="EMBL" id="APMM01000041">
    <property type="protein sequence ID" value="ENN95871.1"/>
    <property type="molecule type" value="Genomic_DNA"/>
</dbReference>
<dbReference type="GO" id="GO:0005829">
    <property type="term" value="C:cytosol"/>
    <property type="evidence" value="ECO:0007669"/>
    <property type="project" value="TreeGrafter"/>
</dbReference>
<comment type="similarity">
    <text evidence="1">Belongs to the lyase 1 family. Argininosuccinate lyase subfamily.</text>
</comment>
<dbReference type="PANTHER" id="PTHR43814">
    <property type="entry name" value="ARGININOSUCCINATE LYASE"/>
    <property type="match status" value="1"/>
</dbReference>
<dbReference type="Gene3D" id="1.20.200.10">
    <property type="entry name" value="Fumarase/aspartase (Central domain)"/>
    <property type="match status" value="1"/>
</dbReference>
<comment type="pathway">
    <text evidence="1">Amino-acid biosynthesis; L-arginine biosynthesis; L-arginine from L-ornithine and carbamoyl phosphate: step 3/3.</text>
</comment>
<reference evidence="6 7" key="1">
    <citation type="journal article" date="2013" name="Genome Announc.">
        <title>Draft Genome Sequence of a Highly Flagellated, Fast-Swimming Archaeon, Methanocaldococcus villosus Strain KIN24-T80 (DSM 22612).</title>
        <authorList>
            <person name="Thennarasu S."/>
            <person name="Polireddy D."/>
            <person name="Antony A."/>
            <person name="Yada M.R."/>
            <person name="Algarawi S."/>
            <person name="Sivakumar N."/>
        </authorList>
    </citation>
    <scope>NUCLEOTIDE SEQUENCE [LARGE SCALE GENOMIC DNA]</scope>
    <source>
        <strain evidence="6 7">KIN24-T80</strain>
    </source>
</reference>
<dbReference type="InterPro" id="IPR029419">
    <property type="entry name" value="Arg_succ_lyase_C"/>
</dbReference>
<keyword evidence="1 6" id="KW-0456">Lyase</keyword>
<dbReference type="GO" id="GO:0042450">
    <property type="term" value="P:L-arginine biosynthetic process via ornithine"/>
    <property type="evidence" value="ECO:0007669"/>
    <property type="project" value="UniProtKB-UniRule"/>
</dbReference>
<dbReference type="Gene3D" id="1.10.275.10">
    <property type="entry name" value="Fumarase/aspartase (N-terminal domain)"/>
    <property type="match status" value="1"/>
</dbReference>
<dbReference type="InterPro" id="IPR009049">
    <property type="entry name" value="Argininosuccinate_lyase"/>
</dbReference>
<protein>
    <recommendedName>
        <fullName evidence="1 2">Argininosuccinate lyase</fullName>
        <shortName evidence="1">ASAL</shortName>
        <ecNumber evidence="1 2">4.3.2.1</ecNumber>
    </recommendedName>
    <alternativeName>
        <fullName evidence="1">Arginosuccinase</fullName>
    </alternativeName>
</protein>
<comment type="caution">
    <text evidence="6">The sequence shown here is derived from an EMBL/GenBank/DDBJ whole genome shotgun (WGS) entry which is preliminary data.</text>
</comment>
<dbReference type="CDD" id="cd01359">
    <property type="entry name" value="Argininosuccinate_lyase"/>
    <property type="match status" value="1"/>
</dbReference>
<keyword evidence="1" id="KW-0028">Amino-acid biosynthesis</keyword>
<evidence type="ECO:0000256" key="3">
    <source>
        <dbReference type="SAM" id="Coils"/>
    </source>
</evidence>
<organism evidence="6 7">
    <name type="scientific">Methanocaldococcus villosus KIN24-T80</name>
    <dbReference type="NCBI Taxonomy" id="1069083"/>
    <lineage>
        <taxon>Archaea</taxon>
        <taxon>Methanobacteriati</taxon>
        <taxon>Methanobacteriota</taxon>
        <taxon>Methanomada group</taxon>
        <taxon>Methanococci</taxon>
        <taxon>Methanococcales</taxon>
        <taxon>Methanocaldococcaceae</taxon>
        <taxon>Methanocaldococcus</taxon>
    </lineage>
</organism>
<evidence type="ECO:0000259" key="4">
    <source>
        <dbReference type="Pfam" id="PF00206"/>
    </source>
</evidence>
<dbReference type="PATRIC" id="fig|1069083.5.peg.1071"/>
<evidence type="ECO:0000313" key="7">
    <source>
        <dbReference type="Proteomes" id="UP000053695"/>
    </source>
</evidence>
<keyword evidence="3" id="KW-0175">Coiled coil</keyword>
<dbReference type="InterPro" id="IPR024083">
    <property type="entry name" value="Fumarase/histidase_N"/>
</dbReference>
<sequence>MNILRRGRLGEIKEDVARYTTSLSFDKEIFEADILCDIAHVIMLYKQDILKKEEAEKIISGLKEIYKDGLDKLNLDPSLDDIHMVIENELYKRIDDVAGKLQTARSRNDQVATDLRLALREKIVNILISLIAFLEDLTELSKEYKDVITVGYTHLQHAQPITFGHLLLSYVSAIERDILRLLDSYKRVNISPLGSCALAGTGFNIDREMTKELLGFDGIIENTIDAVSARDFIAEVVANLSILSANLSKICEELILFSTYEFNTVEIDDSYCSTSSIMPQKKNPDVAEIARAKLCSIYGNLITILTILKALPNAYNRDLQEITPYLWDSIYKITDTIKMVHGMLKSLKINKDRMYFLAKANYSTATELADTLVRELNIPFRKAHNIVGEIVRISIKERKDVIKTAKEVLKKYNLEIDEEKIEKALKPEENVKLRKTLGGPNPEEVEKRAESFKKRLEEYKRNVLMKKEKIENVKNMLLNYNL</sequence>
<feature type="coiled-coil region" evidence="3">
    <location>
        <begin position="402"/>
        <end position="476"/>
    </location>
</feature>
<comment type="catalytic activity">
    <reaction evidence="1">
        <text>2-(N(omega)-L-arginino)succinate = fumarate + L-arginine</text>
        <dbReference type="Rhea" id="RHEA:24020"/>
        <dbReference type="ChEBI" id="CHEBI:29806"/>
        <dbReference type="ChEBI" id="CHEBI:32682"/>
        <dbReference type="ChEBI" id="CHEBI:57472"/>
        <dbReference type="EC" id="4.3.2.1"/>
    </reaction>
</comment>
<dbReference type="PRINTS" id="PR00149">
    <property type="entry name" value="FUMRATELYASE"/>
</dbReference>
<evidence type="ECO:0000256" key="1">
    <source>
        <dbReference type="HAMAP-Rule" id="MF_00006"/>
    </source>
</evidence>
<dbReference type="Proteomes" id="UP000053695">
    <property type="component" value="Unassembled WGS sequence"/>
</dbReference>
<evidence type="ECO:0000259" key="5">
    <source>
        <dbReference type="Pfam" id="PF14698"/>
    </source>
</evidence>
<dbReference type="AlphaFoldDB" id="N6VRT1"/>
<proteinExistence type="inferred from homology"/>
<keyword evidence="1" id="KW-0055">Arginine biosynthesis</keyword>
<dbReference type="Pfam" id="PF14698">
    <property type="entry name" value="ASL_C2"/>
    <property type="match status" value="1"/>
</dbReference>
<dbReference type="InterPro" id="IPR000362">
    <property type="entry name" value="Fumarate_lyase_fam"/>
</dbReference>
<dbReference type="SUPFAM" id="SSF48557">
    <property type="entry name" value="L-aspartase-like"/>
    <property type="match status" value="1"/>
</dbReference>
<comment type="subcellular location">
    <subcellularLocation>
        <location evidence="1">Cytoplasm</location>
    </subcellularLocation>
</comment>
<dbReference type="FunFam" id="1.20.200.10:FF:000015">
    <property type="entry name" value="argininosuccinate lyase isoform X2"/>
    <property type="match status" value="1"/>
</dbReference>
<evidence type="ECO:0000313" key="6">
    <source>
        <dbReference type="EMBL" id="ENN95871.1"/>
    </source>
</evidence>
<dbReference type="OrthoDB" id="27337at2157"/>